<protein>
    <submittedName>
        <fullName evidence="1">Uncharacterized protein</fullName>
    </submittedName>
</protein>
<evidence type="ECO:0000313" key="1">
    <source>
        <dbReference type="EMBL" id="KKM69678.1"/>
    </source>
</evidence>
<dbReference type="EMBL" id="LAZR01009949">
    <property type="protein sequence ID" value="KKM69678.1"/>
    <property type="molecule type" value="Genomic_DNA"/>
</dbReference>
<gene>
    <name evidence="1" type="ORF">LCGC14_1448390</name>
</gene>
<dbReference type="AlphaFoldDB" id="A0A0F9JJ99"/>
<sequence length="73" mass="8482">MIRIVSEGTAIEVDPNRHRIVYKLQINGKFEYLVIGLDDDKSIHTLFPADPDRKLDYNSMGLFDQYILNIRVS</sequence>
<reference evidence="1" key="1">
    <citation type="journal article" date="2015" name="Nature">
        <title>Complex archaea that bridge the gap between prokaryotes and eukaryotes.</title>
        <authorList>
            <person name="Spang A."/>
            <person name="Saw J.H."/>
            <person name="Jorgensen S.L."/>
            <person name="Zaremba-Niedzwiedzka K."/>
            <person name="Martijn J."/>
            <person name="Lind A.E."/>
            <person name="van Eijk R."/>
            <person name="Schleper C."/>
            <person name="Guy L."/>
            <person name="Ettema T.J."/>
        </authorList>
    </citation>
    <scope>NUCLEOTIDE SEQUENCE</scope>
</reference>
<name>A0A0F9JJ99_9ZZZZ</name>
<organism evidence="1">
    <name type="scientific">marine sediment metagenome</name>
    <dbReference type="NCBI Taxonomy" id="412755"/>
    <lineage>
        <taxon>unclassified sequences</taxon>
        <taxon>metagenomes</taxon>
        <taxon>ecological metagenomes</taxon>
    </lineage>
</organism>
<comment type="caution">
    <text evidence="1">The sequence shown here is derived from an EMBL/GenBank/DDBJ whole genome shotgun (WGS) entry which is preliminary data.</text>
</comment>
<accession>A0A0F9JJ99</accession>
<proteinExistence type="predicted"/>